<dbReference type="PROSITE" id="PS00086">
    <property type="entry name" value="CYTOCHROME_P450"/>
    <property type="match status" value="1"/>
</dbReference>
<dbReference type="GO" id="GO:0004497">
    <property type="term" value="F:monooxygenase activity"/>
    <property type="evidence" value="ECO:0007669"/>
    <property type="project" value="UniProtKB-KW"/>
</dbReference>
<dbReference type="SUPFAM" id="SSF48264">
    <property type="entry name" value="Cytochrome P450"/>
    <property type="match status" value="1"/>
</dbReference>
<evidence type="ECO:0000256" key="1">
    <source>
        <dbReference type="ARBA" id="ARBA00001971"/>
    </source>
</evidence>
<evidence type="ECO:0000256" key="5">
    <source>
        <dbReference type="ARBA" id="ARBA00023002"/>
    </source>
</evidence>
<dbReference type="InterPro" id="IPR017972">
    <property type="entry name" value="Cyt_P450_CS"/>
</dbReference>
<keyword evidence="11" id="KW-1185">Reference proteome</keyword>
<sequence>MNGKLLYDQRDVAAAPYAEGGTKFKELLGEFGELLGCFDVGDYISWLGWINHVNGLYARAEKVAKEFDDFLERVVQEHITDSDDGRHENNSKDFVDVLLWIQKENNAGFPIDAASIKAIILDVFAGGTDTAYTVLEWTMTELLRHPEVMKKLQNEIRKITSNESSVITESDLNKLPYLRAVIKETLRLHPPIPLLVPRMSTQDVKLKGFDIAAGTRVIINAWAIGRDPALWDRADEFWPERFLNNSIDFKGHHFELIPFGTGRRICPGVQFATSIDELALANILHKFDWALTGKKLDDTESTGITIHRKFPLLAVATPYSQ</sequence>
<comment type="cofactor">
    <cofactor evidence="1 8">
        <name>heme</name>
        <dbReference type="ChEBI" id="CHEBI:30413"/>
    </cofactor>
</comment>
<keyword evidence="3 8" id="KW-0349">Heme</keyword>
<dbReference type="PRINTS" id="PR00463">
    <property type="entry name" value="EP450I"/>
</dbReference>
<dbReference type="PRINTS" id="PR00385">
    <property type="entry name" value="P450"/>
</dbReference>
<evidence type="ECO:0000256" key="9">
    <source>
        <dbReference type="RuleBase" id="RU000461"/>
    </source>
</evidence>
<dbReference type="Pfam" id="PF00067">
    <property type="entry name" value="p450"/>
    <property type="match status" value="1"/>
</dbReference>
<dbReference type="Gene3D" id="1.10.630.10">
    <property type="entry name" value="Cytochrome P450"/>
    <property type="match status" value="1"/>
</dbReference>
<evidence type="ECO:0000313" key="10">
    <source>
        <dbReference type="EMBL" id="KAF2282869.1"/>
    </source>
</evidence>
<gene>
    <name evidence="10" type="ORF">GH714_043353</name>
</gene>
<proteinExistence type="inferred from homology"/>
<keyword evidence="4 8" id="KW-0479">Metal-binding</keyword>
<dbReference type="PANTHER" id="PTHR47955:SF15">
    <property type="entry name" value="CYTOCHROME P450 71A2-LIKE"/>
    <property type="match status" value="1"/>
</dbReference>
<evidence type="ECO:0000256" key="3">
    <source>
        <dbReference type="ARBA" id="ARBA00022617"/>
    </source>
</evidence>
<name>A0A6A6K642_HEVBR</name>
<dbReference type="GO" id="GO:0016705">
    <property type="term" value="F:oxidoreductase activity, acting on paired donors, with incorporation or reduction of molecular oxygen"/>
    <property type="evidence" value="ECO:0007669"/>
    <property type="project" value="InterPro"/>
</dbReference>
<dbReference type="FunFam" id="1.10.630.10:FF:000126">
    <property type="entry name" value="Predicted protein"/>
    <property type="match status" value="1"/>
</dbReference>
<dbReference type="InterPro" id="IPR001128">
    <property type="entry name" value="Cyt_P450"/>
</dbReference>
<dbReference type="InterPro" id="IPR036396">
    <property type="entry name" value="Cyt_P450_sf"/>
</dbReference>
<reference evidence="10 11" key="1">
    <citation type="journal article" date="2020" name="Mol. Plant">
        <title>The Chromosome-Based Rubber Tree Genome Provides New Insights into Spurge Genome Evolution and Rubber Biosynthesis.</title>
        <authorList>
            <person name="Liu J."/>
            <person name="Shi C."/>
            <person name="Shi C.C."/>
            <person name="Li W."/>
            <person name="Zhang Q.J."/>
            <person name="Zhang Y."/>
            <person name="Li K."/>
            <person name="Lu H.F."/>
            <person name="Shi C."/>
            <person name="Zhu S.T."/>
            <person name="Xiao Z.Y."/>
            <person name="Nan H."/>
            <person name="Yue Y."/>
            <person name="Zhu X.G."/>
            <person name="Wu Y."/>
            <person name="Hong X.N."/>
            <person name="Fan G.Y."/>
            <person name="Tong Y."/>
            <person name="Zhang D."/>
            <person name="Mao C.L."/>
            <person name="Liu Y.L."/>
            <person name="Hao S.J."/>
            <person name="Liu W.Q."/>
            <person name="Lv M.Q."/>
            <person name="Zhang H.B."/>
            <person name="Liu Y."/>
            <person name="Hu-Tang G.R."/>
            <person name="Wang J.P."/>
            <person name="Wang J.H."/>
            <person name="Sun Y.H."/>
            <person name="Ni S.B."/>
            <person name="Chen W.B."/>
            <person name="Zhang X.C."/>
            <person name="Jiao Y.N."/>
            <person name="Eichler E.E."/>
            <person name="Li G.H."/>
            <person name="Liu X."/>
            <person name="Gao L.Z."/>
        </authorList>
    </citation>
    <scope>NUCLEOTIDE SEQUENCE [LARGE SCALE GENOMIC DNA]</scope>
    <source>
        <strain evidence="11">cv. GT1</strain>
        <tissue evidence="10">Leaf</tissue>
    </source>
</reference>
<comment type="caution">
    <text evidence="10">The sequence shown here is derived from an EMBL/GenBank/DDBJ whole genome shotgun (WGS) entry which is preliminary data.</text>
</comment>
<evidence type="ECO:0000256" key="2">
    <source>
        <dbReference type="ARBA" id="ARBA00010617"/>
    </source>
</evidence>
<comment type="similarity">
    <text evidence="2 9">Belongs to the cytochrome P450 family.</text>
</comment>
<keyword evidence="7 9" id="KW-0503">Monooxygenase</keyword>
<evidence type="ECO:0008006" key="12">
    <source>
        <dbReference type="Google" id="ProtNLM"/>
    </source>
</evidence>
<keyword evidence="5 9" id="KW-0560">Oxidoreductase</keyword>
<dbReference type="Proteomes" id="UP000467840">
    <property type="component" value="Unassembled WGS sequence"/>
</dbReference>
<organism evidence="10 11">
    <name type="scientific">Hevea brasiliensis</name>
    <name type="common">Para rubber tree</name>
    <name type="synonym">Siphonia brasiliensis</name>
    <dbReference type="NCBI Taxonomy" id="3981"/>
    <lineage>
        <taxon>Eukaryota</taxon>
        <taxon>Viridiplantae</taxon>
        <taxon>Streptophyta</taxon>
        <taxon>Embryophyta</taxon>
        <taxon>Tracheophyta</taxon>
        <taxon>Spermatophyta</taxon>
        <taxon>Magnoliopsida</taxon>
        <taxon>eudicotyledons</taxon>
        <taxon>Gunneridae</taxon>
        <taxon>Pentapetalae</taxon>
        <taxon>rosids</taxon>
        <taxon>fabids</taxon>
        <taxon>Malpighiales</taxon>
        <taxon>Euphorbiaceae</taxon>
        <taxon>Crotonoideae</taxon>
        <taxon>Micrandreae</taxon>
        <taxon>Hevea</taxon>
    </lineage>
</organism>
<dbReference type="AlphaFoldDB" id="A0A6A6K642"/>
<evidence type="ECO:0000256" key="7">
    <source>
        <dbReference type="ARBA" id="ARBA00023033"/>
    </source>
</evidence>
<dbReference type="InterPro" id="IPR002401">
    <property type="entry name" value="Cyt_P450_E_grp-I"/>
</dbReference>
<dbReference type="GO" id="GO:0005506">
    <property type="term" value="F:iron ion binding"/>
    <property type="evidence" value="ECO:0007669"/>
    <property type="project" value="InterPro"/>
</dbReference>
<evidence type="ECO:0000313" key="11">
    <source>
        <dbReference type="Proteomes" id="UP000467840"/>
    </source>
</evidence>
<dbReference type="PANTHER" id="PTHR47955">
    <property type="entry name" value="CYTOCHROME P450 FAMILY 71 PROTEIN"/>
    <property type="match status" value="1"/>
</dbReference>
<keyword evidence="6 8" id="KW-0408">Iron</keyword>
<accession>A0A6A6K642</accession>
<evidence type="ECO:0000256" key="4">
    <source>
        <dbReference type="ARBA" id="ARBA00022723"/>
    </source>
</evidence>
<evidence type="ECO:0000256" key="6">
    <source>
        <dbReference type="ARBA" id="ARBA00023004"/>
    </source>
</evidence>
<protein>
    <recommendedName>
        <fullName evidence="12">Cytochrome P450</fullName>
    </recommendedName>
</protein>
<dbReference type="GO" id="GO:0020037">
    <property type="term" value="F:heme binding"/>
    <property type="evidence" value="ECO:0007669"/>
    <property type="project" value="InterPro"/>
</dbReference>
<feature type="binding site" description="axial binding residue" evidence="8">
    <location>
        <position position="266"/>
    </location>
    <ligand>
        <name>heme</name>
        <dbReference type="ChEBI" id="CHEBI:30413"/>
    </ligand>
    <ligandPart>
        <name>Fe</name>
        <dbReference type="ChEBI" id="CHEBI:18248"/>
    </ligandPart>
</feature>
<evidence type="ECO:0000256" key="8">
    <source>
        <dbReference type="PIRSR" id="PIRSR602401-1"/>
    </source>
</evidence>
<dbReference type="EMBL" id="JAAGAX010000042">
    <property type="protein sequence ID" value="KAF2282869.1"/>
    <property type="molecule type" value="Genomic_DNA"/>
</dbReference>